<keyword evidence="4" id="KW-1185">Reference proteome</keyword>
<dbReference type="Gene3D" id="3.90.76.10">
    <property type="entry name" value="Dipeptide-binding Protein, Domain 1"/>
    <property type="match status" value="1"/>
</dbReference>
<dbReference type="GO" id="GO:0015833">
    <property type="term" value="P:peptide transport"/>
    <property type="evidence" value="ECO:0007669"/>
    <property type="project" value="TreeGrafter"/>
</dbReference>
<feature type="chain" id="PRO_5011697777" evidence="1">
    <location>
        <begin position="44"/>
        <end position="536"/>
    </location>
</feature>
<dbReference type="RefSeq" id="WP_091613935.1">
    <property type="nucleotide sequence ID" value="NZ_FOEF01000002.1"/>
</dbReference>
<keyword evidence="1" id="KW-0732">Signal</keyword>
<evidence type="ECO:0000256" key="1">
    <source>
        <dbReference type="SAM" id="SignalP"/>
    </source>
</evidence>
<dbReference type="InterPro" id="IPR039424">
    <property type="entry name" value="SBP_5"/>
</dbReference>
<evidence type="ECO:0000313" key="3">
    <source>
        <dbReference type="EMBL" id="SEO85490.1"/>
    </source>
</evidence>
<gene>
    <name evidence="3" type="ORF">SAMN04489732_102414</name>
</gene>
<dbReference type="PROSITE" id="PS51318">
    <property type="entry name" value="TAT"/>
    <property type="match status" value="1"/>
</dbReference>
<dbReference type="InterPro" id="IPR000914">
    <property type="entry name" value="SBP_5_dom"/>
</dbReference>
<dbReference type="PANTHER" id="PTHR30290">
    <property type="entry name" value="PERIPLASMIC BINDING COMPONENT OF ABC TRANSPORTER"/>
    <property type="match status" value="1"/>
</dbReference>
<dbReference type="SUPFAM" id="SSF53850">
    <property type="entry name" value="Periplasmic binding protein-like II"/>
    <property type="match status" value="1"/>
</dbReference>
<evidence type="ECO:0000259" key="2">
    <source>
        <dbReference type="Pfam" id="PF00496"/>
    </source>
</evidence>
<dbReference type="Pfam" id="PF00496">
    <property type="entry name" value="SBP_bac_5"/>
    <property type="match status" value="1"/>
</dbReference>
<dbReference type="Proteomes" id="UP000198582">
    <property type="component" value="Unassembled WGS sequence"/>
</dbReference>
<dbReference type="GO" id="GO:1904680">
    <property type="term" value="F:peptide transmembrane transporter activity"/>
    <property type="evidence" value="ECO:0007669"/>
    <property type="project" value="TreeGrafter"/>
</dbReference>
<dbReference type="Gene3D" id="3.10.105.10">
    <property type="entry name" value="Dipeptide-binding Protein, Domain 3"/>
    <property type="match status" value="1"/>
</dbReference>
<reference evidence="4" key="1">
    <citation type="submission" date="2016-10" db="EMBL/GenBank/DDBJ databases">
        <authorList>
            <person name="Varghese N."/>
            <person name="Submissions S."/>
        </authorList>
    </citation>
    <scope>NUCLEOTIDE SEQUENCE [LARGE SCALE GENOMIC DNA]</scope>
    <source>
        <strain evidence="4">DSM 44993</strain>
    </source>
</reference>
<sequence>MEERCKPNSLTRRGFLTAAVGGAALLGAAPLLTACGGSGVAAAAPTGPPRRGGTLRVGVTGGGASDTIDPHIPATNPDIARVINLYEPLLIRDHEYRLQPVVAQSLTSSPDARTWTAVLREGVKFHDGRPVTPADVVATFKRITDPKDPKSGAAGLTMLGEVVPSGDHSVEFRLTEPNAGFDDLLGQYSLGIVPADFDLKRPIGTGPFRMGQFTAGLQSTFVRNEHYWRPGQPYADQLVLINFAEDDARINALLSSQVDAIDQVPVALVDVLRSDPRMRVLTSDTGTWLPFTMRVDRPPFDDVRVRQALRLVVDREQMINQVLSGQGRVGNDLYAPFDPAYAKDLPQRKQDIDEAKRLLAAAGKPDLDVELVTAPIQAGAVEAAQVFQQQAKAAGVTVRIRKLDTTTFYGENYLSWDFAQDFWYTRNYLPQVASGSLPKAPYNETHWSDPEFTDLVTRASSTVDAKARGELLHRAQRIEYDRGGLIVWGFVDQVDAHQAYVAGLVPDRTGISLSGYQFREAWLGTAPADPGKGGAA</sequence>
<dbReference type="CDD" id="cd08503">
    <property type="entry name" value="PBP2_NikA_DppA_OppA_like_17"/>
    <property type="match status" value="1"/>
</dbReference>
<evidence type="ECO:0000313" key="4">
    <source>
        <dbReference type="Proteomes" id="UP000198582"/>
    </source>
</evidence>
<dbReference type="InterPro" id="IPR030678">
    <property type="entry name" value="Peptide/Ni-bd"/>
</dbReference>
<feature type="signal peptide" evidence="1">
    <location>
        <begin position="1"/>
        <end position="43"/>
    </location>
</feature>
<organism evidence="3 4">
    <name type="scientific">Amycolatopsis saalfeldensis</name>
    <dbReference type="NCBI Taxonomy" id="394193"/>
    <lineage>
        <taxon>Bacteria</taxon>
        <taxon>Bacillati</taxon>
        <taxon>Actinomycetota</taxon>
        <taxon>Actinomycetes</taxon>
        <taxon>Pseudonocardiales</taxon>
        <taxon>Pseudonocardiaceae</taxon>
        <taxon>Amycolatopsis</taxon>
    </lineage>
</organism>
<protein>
    <submittedName>
        <fullName evidence="3">Peptide/nickel transport system substrate-binding protein</fullName>
    </submittedName>
</protein>
<dbReference type="InterPro" id="IPR006311">
    <property type="entry name" value="TAT_signal"/>
</dbReference>
<dbReference type="PIRSF" id="PIRSF002741">
    <property type="entry name" value="MppA"/>
    <property type="match status" value="1"/>
</dbReference>
<proteinExistence type="predicted"/>
<dbReference type="EMBL" id="FOEF01000002">
    <property type="protein sequence ID" value="SEO85490.1"/>
    <property type="molecule type" value="Genomic_DNA"/>
</dbReference>
<dbReference type="AlphaFoldDB" id="A0A1H8T3A3"/>
<name>A0A1H8T3A3_9PSEU</name>
<dbReference type="PROSITE" id="PS51257">
    <property type="entry name" value="PROKAR_LIPOPROTEIN"/>
    <property type="match status" value="1"/>
</dbReference>
<dbReference type="GO" id="GO:0043190">
    <property type="term" value="C:ATP-binding cassette (ABC) transporter complex"/>
    <property type="evidence" value="ECO:0007669"/>
    <property type="project" value="InterPro"/>
</dbReference>
<dbReference type="Gene3D" id="3.40.190.10">
    <property type="entry name" value="Periplasmic binding protein-like II"/>
    <property type="match status" value="1"/>
</dbReference>
<dbReference type="OrthoDB" id="9046151at2"/>
<dbReference type="STRING" id="394193.SAMN04489732_102414"/>
<feature type="domain" description="Solute-binding protein family 5" evidence="2">
    <location>
        <begin position="98"/>
        <end position="424"/>
    </location>
</feature>
<accession>A0A1H8T3A3</accession>
<dbReference type="GO" id="GO:0042597">
    <property type="term" value="C:periplasmic space"/>
    <property type="evidence" value="ECO:0007669"/>
    <property type="project" value="UniProtKB-ARBA"/>
</dbReference>